<dbReference type="Gene3D" id="1.25.40.420">
    <property type="match status" value="2"/>
</dbReference>
<dbReference type="InterPro" id="IPR011705">
    <property type="entry name" value="BACK"/>
</dbReference>
<dbReference type="Pfam" id="PF01344">
    <property type="entry name" value="Kelch_1"/>
    <property type="match status" value="1"/>
</dbReference>
<evidence type="ECO:0000256" key="3">
    <source>
        <dbReference type="SAM" id="MobiDB-lite"/>
    </source>
</evidence>
<dbReference type="SUPFAM" id="SSF54695">
    <property type="entry name" value="POZ domain"/>
    <property type="match status" value="2"/>
</dbReference>
<dbReference type="PROSITE" id="PS50097">
    <property type="entry name" value="BTB"/>
    <property type="match status" value="2"/>
</dbReference>
<feature type="region of interest" description="Disordered" evidence="3">
    <location>
        <begin position="949"/>
        <end position="973"/>
    </location>
</feature>
<dbReference type="EMBL" id="OV696690">
    <property type="protein sequence ID" value="CAH1265399.1"/>
    <property type="molecule type" value="Genomic_DNA"/>
</dbReference>
<feature type="domain" description="BTB" evidence="4">
    <location>
        <begin position="87"/>
        <end position="154"/>
    </location>
</feature>
<feature type="domain" description="BTB" evidence="4">
    <location>
        <begin position="398"/>
        <end position="464"/>
    </location>
</feature>
<dbReference type="InterPro" id="IPR011333">
    <property type="entry name" value="SKP1/BTB/POZ_sf"/>
</dbReference>
<name>A0A8K0A0N9_BRALA</name>
<dbReference type="SMART" id="SM00225">
    <property type="entry name" value="BTB"/>
    <property type="match status" value="2"/>
</dbReference>
<accession>A0A8K0A0N9</accession>
<evidence type="ECO:0000256" key="1">
    <source>
        <dbReference type="ARBA" id="ARBA00022441"/>
    </source>
</evidence>
<evidence type="ECO:0000313" key="6">
    <source>
        <dbReference type="Proteomes" id="UP000838412"/>
    </source>
</evidence>
<protein>
    <submittedName>
        <fullName evidence="5">KLHL29 protein</fullName>
    </submittedName>
</protein>
<evidence type="ECO:0000313" key="5">
    <source>
        <dbReference type="EMBL" id="CAH1265399.1"/>
    </source>
</evidence>
<dbReference type="Pfam" id="PF24681">
    <property type="entry name" value="Kelch_KLHDC2_KLHL20_DRC7"/>
    <property type="match status" value="1"/>
</dbReference>
<keyword evidence="1" id="KW-0880">Kelch repeat</keyword>
<reference evidence="5" key="1">
    <citation type="submission" date="2022-01" db="EMBL/GenBank/DDBJ databases">
        <authorList>
            <person name="Braso-Vives M."/>
        </authorList>
    </citation>
    <scope>NUCLEOTIDE SEQUENCE</scope>
</reference>
<dbReference type="SUPFAM" id="SSF117281">
    <property type="entry name" value="Kelch motif"/>
    <property type="match status" value="1"/>
</dbReference>
<proteinExistence type="predicted"/>
<dbReference type="Pfam" id="PF07707">
    <property type="entry name" value="BACK"/>
    <property type="match status" value="2"/>
</dbReference>
<evidence type="ECO:0000259" key="4">
    <source>
        <dbReference type="PROSITE" id="PS50097"/>
    </source>
</evidence>
<organism evidence="5 6">
    <name type="scientific">Branchiostoma lanceolatum</name>
    <name type="common">Common lancelet</name>
    <name type="synonym">Amphioxus lanceolatum</name>
    <dbReference type="NCBI Taxonomy" id="7740"/>
    <lineage>
        <taxon>Eukaryota</taxon>
        <taxon>Metazoa</taxon>
        <taxon>Chordata</taxon>
        <taxon>Cephalochordata</taxon>
        <taxon>Leptocardii</taxon>
        <taxon>Amphioxiformes</taxon>
        <taxon>Branchiostomatidae</taxon>
        <taxon>Branchiostoma</taxon>
    </lineage>
</organism>
<dbReference type="InterPro" id="IPR000210">
    <property type="entry name" value="BTB/POZ_dom"/>
</dbReference>
<dbReference type="Proteomes" id="UP000838412">
    <property type="component" value="Chromosome 5"/>
</dbReference>
<dbReference type="Pfam" id="PF00651">
    <property type="entry name" value="BTB"/>
    <property type="match status" value="2"/>
</dbReference>
<dbReference type="FunFam" id="1.25.40.420:FF:000001">
    <property type="entry name" value="Kelch-like family member 12"/>
    <property type="match status" value="2"/>
</dbReference>
<gene>
    <name evidence="5" type="primary">KLHL29</name>
    <name evidence="5" type="ORF">BLAG_LOCUS19407</name>
</gene>
<sequence length="986" mass="110046">MSNVTSTGAGGSVAGRGKLGAVNFISKTRARLSKRRKGLQAASASKESTTSLPGVGEEEGIYCFRNHGQAIQIMEKMNELRKKGEFTDITLVQCKDSDFPCHRAVLMSAQYFRLMLEDLELGKAGANLSILHMHTEVLEDLLSFIYTGNILVTPANARHLLEAAHRFQMQDVAEKCCYLLEAMLTPANCLGLWQLADTLDQGSFLLRAQQYALHNFQQVMQHEEMLQLSSQQIVQYLSHDDLCTPDEHTVFTAAMKWLDTDTHRKACITKLVHSVRLEHVTPEFLVNSIETVPSIMDNPECAQYISDAKNYHLIRVVEKVEPKYKPRKSYTTGPSGKGTRGKQLWAQVKKMGGPKNNQSKGNTARQSVAEAGYQLCKPEQPSNVLKLMCQQRKDAEMTDITVCCEDSNFYCHKAVLATNAYFMAMFSADMRENQNSEAILKGVSPDIVSRLLNYIYTGEITMTTANAQDLLEASCHYQFQDVREACCTFLQDNLHPANCIGMWQFAEALACDRLQEAAKQYALRNFPDVCVESEILALPLDHMLEYLSSDKLFVMEEGTVFDTAMRWLNHDLANRRDAVRDMLGTVRLISVHPSYLQNVVSKNALIKQCPECMQLVEQAKKHVLLQDCDSEWVGRIQMSKPRDCVGRSVLVIVGGMVKVDRKEVSTDKLIYYDPQDPKWRLLGKLPVPLLSPGVAATRNSIYITGGKAMLSRTGEEDDTVTNKASMYSLAIERWLDLADMLDARRSHGCILLNGKVYVVGGLDQHDVVMDSAEVYDPEINQWESIMPLSRAVCAAATAACQGQLYVIGGSTMFNPIVPINLIQCFSPETGRWKYVESSLINHIGSPAVTMDGKIYAIAGAFHNHVIVFDPNTNQVTRVANISIVRALHSAAMLDGKIYCTGGIRDVPEVADPYNSMECYDPETDTWTAAGKLPQALFGHRCVTVFKRTKNEPRKKKKPAGKSDQVQLSSDHPARQFLQRRGTTILG</sequence>
<dbReference type="AlphaFoldDB" id="A0A8K0A0N9"/>
<keyword evidence="6" id="KW-1185">Reference proteome</keyword>
<dbReference type="OrthoDB" id="6482909at2759"/>
<dbReference type="SMART" id="SM00875">
    <property type="entry name" value="BACK"/>
    <property type="match status" value="2"/>
</dbReference>
<dbReference type="SMART" id="SM00612">
    <property type="entry name" value="Kelch"/>
    <property type="match status" value="6"/>
</dbReference>
<dbReference type="InterPro" id="IPR015915">
    <property type="entry name" value="Kelch-typ_b-propeller"/>
</dbReference>
<keyword evidence="2" id="KW-0677">Repeat</keyword>
<dbReference type="InterPro" id="IPR006652">
    <property type="entry name" value="Kelch_1"/>
</dbReference>
<dbReference type="Gene3D" id="2.120.10.80">
    <property type="entry name" value="Kelch-type beta propeller"/>
    <property type="match status" value="1"/>
</dbReference>
<dbReference type="PANTHER" id="PTHR24412">
    <property type="entry name" value="KELCH PROTEIN"/>
    <property type="match status" value="1"/>
</dbReference>
<evidence type="ECO:0000256" key="2">
    <source>
        <dbReference type="ARBA" id="ARBA00022737"/>
    </source>
</evidence>
<dbReference type="PANTHER" id="PTHR24412:SF495">
    <property type="entry name" value="KELCH-LIKE PROTEIN 24"/>
    <property type="match status" value="1"/>
</dbReference>
<dbReference type="Gene3D" id="3.30.710.10">
    <property type="entry name" value="Potassium Channel Kv1.1, Chain A"/>
    <property type="match status" value="2"/>
</dbReference>